<gene>
    <name evidence="11" type="primary">atpB</name>
    <name evidence="13" type="ORF">SAMN04487908_12927</name>
</gene>
<evidence type="ECO:0000256" key="8">
    <source>
        <dbReference type="ARBA" id="ARBA00023065"/>
    </source>
</evidence>
<proteinExistence type="inferred from homology"/>
<dbReference type="NCBIfam" id="TIGR01131">
    <property type="entry name" value="ATP_synt_6_or_A"/>
    <property type="match status" value="1"/>
</dbReference>
<keyword evidence="14" id="KW-1185">Reference proteome</keyword>
<keyword evidence="10 11" id="KW-0066">ATP synthesis</keyword>
<evidence type="ECO:0000256" key="3">
    <source>
        <dbReference type="ARBA" id="ARBA00022448"/>
    </source>
</evidence>
<evidence type="ECO:0000256" key="1">
    <source>
        <dbReference type="ARBA" id="ARBA00004141"/>
    </source>
</evidence>
<dbReference type="Pfam" id="PF00119">
    <property type="entry name" value="ATP-synt_A"/>
    <property type="match status" value="1"/>
</dbReference>
<feature type="transmembrane region" description="Helical" evidence="11">
    <location>
        <begin position="297"/>
        <end position="320"/>
    </location>
</feature>
<dbReference type="STRING" id="797419.SAMN05216556_12718"/>
<comment type="function">
    <text evidence="11 12">Key component of the proton channel; it plays a direct role in the translocation of protons across the membrane.</text>
</comment>
<evidence type="ECO:0000256" key="11">
    <source>
        <dbReference type="HAMAP-Rule" id="MF_01393"/>
    </source>
</evidence>
<keyword evidence="4 11" id="KW-0138">CF(0)</keyword>
<comment type="subcellular location">
    <subcellularLocation>
        <location evidence="11 12">Cell membrane</location>
        <topology evidence="11 12">Multi-pass membrane protein</topology>
    </subcellularLocation>
    <subcellularLocation>
        <location evidence="1">Membrane</location>
        <topology evidence="1">Multi-pass membrane protein</topology>
    </subcellularLocation>
</comment>
<keyword evidence="6 11" id="KW-0375">Hydrogen ion transport</keyword>
<protein>
    <recommendedName>
        <fullName evidence="11 12">ATP synthase subunit a</fullName>
    </recommendedName>
    <alternativeName>
        <fullName evidence="11">ATP synthase F0 sector subunit a</fullName>
    </alternativeName>
    <alternativeName>
        <fullName evidence="11">F-ATPase subunit 6</fullName>
    </alternativeName>
</protein>
<evidence type="ECO:0000256" key="12">
    <source>
        <dbReference type="RuleBase" id="RU000483"/>
    </source>
</evidence>
<keyword evidence="5 11" id="KW-0812">Transmembrane</keyword>
<comment type="similarity">
    <text evidence="2 11 12">Belongs to the ATPase A chain family.</text>
</comment>
<dbReference type="InterPro" id="IPR000568">
    <property type="entry name" value="ATP_synth_F0_asu"/>
</dbReference>
<dbReference type="GO" id="GO:0045259">
    <property type="term" value="C:proton-transporting ATP synthase complex"/>
    <property type="evidence" value="ECO:0007669"/>
    <property type="project" value="UniProtKB-KW"/>
</dbReference>
<dbReference type="PANTHER" id="PTHR11410:SF0">
    <property type="entry name" value="ATP SYNTHASE SUBUNIT A"/>
    <property type="match status" value="1"/>
</dbReference>
<keyword evidence="7 11" id="KW-1133">Transmembrane helix</keyword>
<evidence type="ECO:0000256" key="10">
    <source>
        <dbReference type="ARBA" id="ARBA00023310"/>
    </source>
</evidence>
<feature type="transmembrane region" description="Helical" evidence="11">
    <location>
        <begin position="326"/>
        <end position="350"/>
    </location>
</feature>
<evidence type="ECO:0000256" key="6">
    <source>
        <dbReference type="ARBA" id="ARBA00022781"/>
    </source>
</evidence>
<dbReference type="GO" id="GO:0046933">
    <property type="term" value="F:proton-transporting ATP synthase activity, rotational mechanism"/>
    <property type="evidence" value="ECO:0007669"/>
    <property type="project" value="UniProtKB-UniRule"/>
</dbReference>
<dbReference type="PRINTS" id="PR00123">
    <property type="entry name" value="ATPASEA"/>
</dbReference>
<evidence type="ECO:0000256" key="7">
    <source>
        <dbReference type="ARBA" id="ARBA00022989"/>
    </source>
</evidence>
<keyword evidence="9 11" id="KW-0472">Membrane</keyword>
<dbReference type="InterPro" id="IPR035908">
    <property type="entry name" value="F0_ATP_A_sf"/>
</dbReference>
<dbReference type="Proteomes" id="UP000184172">
    <property type="component" value="Unassembled WGS sequence"/>
</dbReference>
<feature type="transmembrane region" description="Helical" evidence="11">
    <location>
        <begin position="180"/>
        <end position="199"/>
    </location>
</feature>
<evidence type="ECO:0000313" key="13">
    <source>
        <dbReference type="EMBL" id="SHJ86933.1"/>
    </source>
</evidence>
<dbReference type="PANTHER" id="PTHR11410">
    <property type="entry name" value="ATP SYNTHASE SUBUNIT A"/>
    <property type="match status" value="1"/>
</dbReference>
<dbReference type="AlphaFoldDB" id="A0A1M6MUH2"/>
<feature type="transmembrane region" description="Helical" evidence="11">
    <location>
        <begin position="362"/>
        <end position="385"/>
    </location>
</feature>
<keyword evidence="3 11" id="KW-0813">Transport</keyword>
<evidence type="ECO:0000256" key="5">
    <source>
        <dbReference type="ARBA" id="ARBA00022692"/>
    </source>
</evidence>
<keyword evidence="11" id="KW-1003">Cell membrane</keyword>
<dbReference type="Gene3D" id="1.20.120.220">
    <property type="entry name" value="ATP synthase, F0 complex, subunit A"/>
    <property type="match status" value="1"/>
</dbReference>
<evidence type="ECO:0000313" key="14">
    <source>
        <dbReference type="Proteomes" id="UP000184172"/>
    </source>
</evidence>
<reference evidence="14" key="1">
    <citation type="submission" date="2016-11" db="EMBL/GenBank/DDBJ databases">
        <authorList>
            <person name="Varghese N."/>
            <person name="Submissions S."/>
        </authorList>
    </citation>
    <scope>NUCLEOTIDE SEQUENCE [LARGE SCALE GENOMIC DNA]</scope>
    <source>
        <strain evidence="14">DSM 26349</strain>
    </source>
</reference>
<feature type="transmembrane region" description="Helical" evidence="11">
    <location>
        <begin position="265"/>
        <end position="285"/>
    </location>
</feature>
<dbReference type="InterPro" id="IPR045083">
    <property type="entry name" value="ATP_synth_F0_asu_bact/mt"/>
</dbReference>
<evidence type="ECO:0000256" key="4">
    <source>
        <dbReference type="ARBA" id="ARBA00022547"/>
    </source>
</evidence>
<accession>A0A1M6MUH2</accession>
<name>A0A1M6MUH2_9FLAO</name>
<evidence type="ECO:0000256" key="2">
    <source>
        <dbReference type="ARBA" id="ARBA00006810"/>
    </source>
</evidence>
<feature type="transmembrane region" description="Helical" evidence="11">
    <location>
        <begin position="239"/>
        <end position="259"/>
    </location>
</feature>
<organism evidence="13 14">
    <name type="scientific">Aequorivita viscosa</name>
    <dbReference type="NCBI Taxonomy" id="797419"/>
    <lineage>
        <taxon>Bacteria</taxon>
        <taxon>Pseudomonadati</taxon>
        <taxon>Bacteroidota</taxon>
        <taxon>Flavobacteriia</taxon>
        <taxon>Flavobacteriales</taxon>
        <taxon>Flavobacteriaceae</taxon>
        <taxon>Aequorivita</taxon>
    </lineage>
</organism>
<dbReference type="CDD" id="cd00310">
    <property type="entry name" value="ATP-synt_Fo_a_6"/>
    <property type="match status" value="1"/>
</dbReference>
<keyword evidence="8 11" id="KW-0406">Ion transport</keyword>
<evidence type="ECO:0000256" key="9">
    <source>
        <dbReference type="ARBA" id="ARBA00023136"/>
    </source>
</evidence>
<sequence length="424" mass="47864">MHLFRGFYLLFHYFCARIRQALFFSKEAMKISNYSIKFFGVLLTCLLTINVFANESTVQEQQGDERISTKVEIEEYILHHLKDSHDFHLVSYTNDAGERVHVGFPLPVILYGNNGITTFMSSEFHHDSDGKVIVEKNGNRFVNYHGKIYELEAGATELALDAEHHPVNASKPLDLSITKSVFGILIAGLLMLWFFSSLARQYKKRNIPKGFGRVLEPLVIYVRDEIARPNIGEKKYKKFTGYLLTVFFFIWILNLMGLTPFGFNVTGQIAVTAALAVFTLIIYVVSGNKDFWGHIFWMPGVPILIRPILAIIELVGTLIIKPFSLLVRLFANISAGHIILMSLIAIMINLKADLGPIGSTALSFGLSLFIFVIELLVAFLQAYIFTMLSALFIGMAVAEHDHEHEHDAHGNEVADAEDIRENFI</sequence>
<dbReference type="GO" id="GO:0005886">
    <property type="term" value="C:plasma membrane"/>
    <property type="evidence" value="ECO:0007669"/>
    <property type="project" value="UniProtKB-SubCell"/>
</dbReference>
<dbReference type="SUPFAM" id="SSF81336">
    <property type="entry name" value="F1F0 ATP synthase subunit A"/>
    <property type="match status" value="1"/>
</dbReference>
<dbReference type="HAMAP" id="MF_01393">
    <property type="entry name" value="ATP_synth_a_bact"/>
    <property type="match status" value="1"/>
</dbReference>
<dbReference type="EMBL" id="FQYV01000029">
    <property type="protein sequence ID" value="SHJ86933.1"/>
    <property type="molecule type" value="Genomic_DNA"/>
</dbReference>